<name>A0A9Y1BLH0_9ARCH</name>
<dbReference type="GO" id="GO:0140359">
    <property type="term" value="F:ABC-type transporter activity"/>
    <property type="evidence" value="ECO:0007669"/>
    <property type="project" value="InterPro"/>
</dbReference>
<feature type="transmembrane region" description="Helical" evidence="1">
    <location>
        <begin position="232"/>
        <end position="254"/>
    </location>
</feature>
<sequence>MRWDRIWALAKKDIKDYTKSKYVFFTIIFMPLFLSLIMAISGVLPLVSIPEDEVDEDDFASIDNIVANVVKGWNDFNPKQKMLIISAYGMLFFVALIPIIIPSIIASETIVGEKERKTMEGLIASPLSEGEIVVGKIVSAFLPSIIGTIVASIVYAVSVDIMLYREIGRLLFPDPLIILFTFVISPITTILCVELMIMISTKMSSVRDAYQIGSLVVMPVFFFVFLQMVTFFFSSLLSILAGTTILILSTIFFYKLAENIFDREKALVKLV</sequence>
<dbReference type="PANTHER" id="PTHR43471:SF1">
    <property type="entry name" value="ABC TRANSPORTER PERMEASE PROTEIN NOSY-RELATED"/>
    <property type="match status" value="1"/>
</dbReference>
<reference evidence="2" key="1">
    <citation type="journal article" date="2022" name="Nat. Microbiol.">
        <title>Unique mobile elements and scalable gene flow at the prokaryote-eukaryote boundary revealed by circularized Asgard archaea genomes.</title>
        <authorList>
            <person name="Wu F."/>
            <person name="Speth D.R."/>
            <person name="Philosof A."/>
            <person name="Cremiere A."/>
            <person name="Narayanan A."/>
            <person name="Barco R.A."/>
            <person name="Connon S.A."/>
            <person name="Amend J.P."/>
            <person name="Antoshechkin I.A."/>
            <person name="Orphan V.J."/>
        </authorList>
    </citation>
    <scope>NUCLEOTIDE SEQUENCE</scope>
    <source>
        <strain evidence="2">PM71</strain>
    </source>
</reference>
<feature type="transmembrane region" description="Helical" evidence="1">
    <location>
        <begin position="21"/>
        <end position="44"/>
    </location>
</feature>
<keyword evidence="1" id="KW-1133">Transmembrane helix</keyword>
<dbReference type="Proteomes" id="UP001201020">
    <property type="component" value="Chromosome"/>
</dbReference>
<dbReference type="AlphaFoldDB" id="A0A9Y1BLH0"/>
<organism evidence="2">
    <name type="scientific">Candidatus Heimdallarchaeum aukensis</name>
    <dbReference type="NCBI Taxonomy" id="2876573"/>
    <lineage>
        <taxon>Archaea</taxon>
        <taxon>Promethearchaeati</taxon>
        <taxon>Candidatus Heimdallarchaeota</taxon>
        <taxon>Candidatus Heimdallarchaeia (ex Rinke et al. 2021) (nom. nud.)</taxon>
        <taxon>Candidatus Heimdallarchaeales</taxon>
        <taxon>Candidatus Heimdallarchaeaceae</taxon>
        <taxon>Candidatus Heimdallarchaeum</taxon>
    </lineage>
</organism>
<keyword evidence="1" id="KW-0472">Membrane</keyword>
<feature type="transmembrane region" description="Helical" evidence="1">
    <location>
        <begin position="209"/>
        <end position="226"/>
    </location>
</feature>
<keyword evidence="1" id="KW-0812">Transmembrane</keyword>
<gene>
    <name evidence="2" type="ORF">K9W45_01710</name>
</gene>
<feature type="transmembrane region" description="Helical" evidence="1">
    <location>
        <begin position="176"/>
        <end position="197"/>
    </location>
</feature>
<dbReference type="EMBL" id="CP084166">
    <property type="protein sequence ID" value="UJG41193.1"/>
    <property type="molecule type" value="Genomic_DNA"/>
</dbReference>
<dbReference type="PANTHER" id="PTHR43471">
    <property type="entry name" value="ABC TRANSPORTER PERMEASE"/>
    <property type="match status" value="1"/>
</dbReference>
<evidence type="ECO:0000256" key="1">
    <source>
        <dbReference type="SAM" id="Phobius"/>
    </source>
</evidence>
<dbReference type="GO" id="GO:0005886">
    <property type="term" value="C:plasma membrane"/>
    <property type="evidence" value="ECO:0007669"/>
    <property type="project" value="UniProtKB-SubCell"/>
</dbReference>
<evidence type="ECO:0000313" key="2">
    <source>
        <dbReference type="EMBL" id="UJG41193.1"/>
    </source>
</evidence>
<proteinExistence type="predicted"/>
<feature type="transmembrane region" description="Helical" evidence="1">
    <location>
        <begin position="83"/>
        <end position="111"/>
    </location>
</feature>
<protein>
    <submittedName>
        <fullName evidence="2">ABC transporter permease subunit</fullName>
    </submittedName>
</protein>
<accession>A0A9Y1BLH0</accession>
<dbReference type="Pfam" id="PF12679">
    <property type="entry name" value="ABC2_membrane_2"/>
    <property type="match status" value="1"/>
</dbReference>
<feature type="transmembrane region" description="Helical" evidence="1">
    <location>
        <begin position="132"/>
        <end position="156"/>
    </location>
</feature>